<dbReference type="KEGG" id="smiz:4412673_02656"/>
<accession>A0AAJ5C0U3</accession>
<evidence type="ECO:0000313" key="3">
    <source>
        <dbReference type="Proteomes" id="UP000215355"/>
    </source>
</evidence>
<dbReference type="EMBL" id="LT906468">
    <property type="protein sequence ID" value="SNV52309.1"/>
    <property type="molecule type" value="Genomic_DNA"/>
</dbReference>
<sequence length="154" mass="18101">MDKRDELLKFLLEKRDNKFITTKIHACKELFKENNSHCYETVQFLIKNGYITNPGKGTSIKLTMTGKAFIESGGYEGEIQRKIQDEINKKESIKSKEEYEKTEKEIDRQITILEGKKNRRAQYKIAILTFLLGLFSGLILGNFDRIWNWIKNLF</sequence>
<dbReference type="AlphaFoldDB" id="A0AAJ5C0U3"/>
<proteinExistence type="predicted"/>
<keyword evidence="1" id="KW-0472">Membrane</keyword>
<dbReference type="Proteomes" id="UP000215355">
    <property type="component" value="Chromosome 1"/>
</dbReference>
<keyword evidence="1" id="KW-0812">Transmembrane</keyword>
<dbReference type="RefSeq" id="WP_093097579.1">
    <property type="nucleotide sequence ID" value="NZ_FNGK01000001.1"/>
</dbReference>
<keyword evidence="1" id="KW-1133">Transmembrane helix</keyword>
<feature type="transmembrane region" description="Helical" evidence="1">
    <location>
        <begin position="125"/>
        <end position="143"/>
    </location>
</feature>
<reference evidence="2 3" key="1">
    <citation type="submission" date="2017-06" db="EMBL/GenBank/DDBJ databases">
        <authorList>
            <consortium name="Pathogen Informatics"/>
        </authorList>
    </citation>
    <scope>NUCLEOTIDE SEQUENCE [LARGE SCALE GENOMIC DNA]</scope>
    <source>
        <strain evidence="2 3">NCTC12149</strain>
    </source>
</reference>
<name>A0AAJ5C0U3_9SPHI</name>
<evidence type="ECO:0000313" key="2">
    <source>
        <dbReference type="EMBL" id="SNV52309.1"/>
    </source>
</evidence>
<gene>
    <name evidence="2" type="ORF">SAMEA4412673_02656</name>
</gene>
<protein>
    <submittedName>
        <fullName evidence="2">Uncharacterized protein</fullName>
    </submittedName>
</protein>
<organism evidence="2 3">
    <name type="scientific">Sphingobacterium mizutaii</name>
    <dbReference type="NCBI Taxonomy" id="1010"/>
    <lineage>
        <taxon>Bacteria</taxon>
        <taxon>Pseudomonadati</taxon>
        <taxon>Bacteroidota</taxon>
        <taxon>Sphingobacteriia</taxon>
        <taxon>Sphingobacteriales</taxon>
        <taxon>Sphingobacteriaceae</taxon>
        <taxon>Sphingobacterium</taxon>
    </lineage>
</organism>
<evidence type="ECO:0000256" key="1">
    <source>
        <dbReference type="SAM" id="Phobius"/>
    </source>
</evidence>